<dbReference type="Gene3D" id="3.90.180.10">
    <property type="entry name" value="Medium-chain alcohol dehydrogenases, catalytic domain"/>
    <property type="match status" value="1"/>
</dbReference>
<accession>A0ABP1EB11</accession>
<evidence type="ECO:0000259" key="1">
    <source>
        <dbReference type="SMART" id="SM00829"/>
    </source>
</evidence>
<dbReference type="SUPFAM" id="SSF50129">
    <property type="entry name" value="GroES-like"/>
    <property type="match status" value="1"/>
</dbReference>
<dbReference type="Pfam" id="PF00107">
    <property type="entry name" value="ADH_zinc_N"/>
    <property type="match status" value="1"/>
</dbReference>
<dbReference type="InterPro" id="IPR013149">
    <property type="entry name" value="ADH-like_C"/>
</dbReference>
<dbReference type="InterPro" id="IPR013154">
    <property type="entry name" value="ADH-like_N"/>
</dbReference>
<dbReference type="PANTHER" id="PTHR45348:SF2">
    <property type="entry name" value="ZINC-TYPE ALCOHOL DEHYDROGENASE-LIKE PROTEIN C2E1P3.01"/>
    <property type="match status" value="1"/>
</dbReference>
<dbReference type="InterPro" id="IPR011032">
    <property type="entry name" value="GroES-like_sf"/>
</dbReference>
<gene>
    <name evidence="2" type="ORF">GFSPODELE1_LOCUS11097</name>
</gene>
<dbReference type="EMBL" id="OZ037952">
    <property type="protein sequence ID" value="CAL1717201.1"/>
    <property type="molecule type" value="Genomic_DNA"/>
</dbReference>
<feature type="domain" description="Enoyl reductase (ER)" evidence="1">
    <location>
        <begin position="33"/>
        <end position="362"/>
    </location>
</feature>
<dbReference type="InterPro" id="IPR036291">
    <property type="entry name" value="NAD(P)-bd_dom_sf"/>
</dbReference>
<dbReference type="CDD" id="cd08249">
    <property type="entry name" value="enoyl_reductase_like"/>
    <property type="match status" value="1"/>
</dbReference>
<protein>
    <recommendedName>
        <fullName evidence="1">Enoyl reductase (ER) domain-containing protein</fullName>
    </recommendedName>
</protein>
<dbReference type="Gene3D" id="3.40.50.720">
    <property type="entry name" value="NAD(P)-binding Rossmann-like Domain"/>
    <property type="match status" value="1"/>
</dbReference>
<dbReference type="InterPro" id="IPR047122">
    <property type="entry name" value="Trans-enoyl_RdTase-like"/>
</dbReference>
<organism evidence="2 3">
    <name type="scientific">Somion occarium</name>
    <dbReference type="NCBI Taxonomy" id="3059160"/>
    <lineage>
        <taxon>Eukaryota</taxon>
        <taxon>Fungi</taxon>
        <taxon>Dikarya</taxon>
        <taxon>Basidiomycota</taxon>
        <taxon>Agaricomycotina</taxon>
        <taxon>Agaricomycetes</taxon>
        <taxon>Polyporales</taxon>
        <taxon>Cerrenaceae</taxon>
        <taxon>Somion</taxon>
    </lineage>
</organism>
<dbReference type="PANTHER" id="PTHR45348">
    <property type="entry name" value="HYPOTHETICAL OXIDOREDUCTASE (EUROFUNG)"/>
    <property type="match status" value="1"/>
</dbReference>
<dbReference type="InterPro" id="IPR020843">
    <property type="entry name" value="ER"/>
</dbReference>
<dbReference type="SMART" id="SM00829">
    <property type="entry name" value="PKS_ER"/>
    <property type="match status" value="1"/>
</dbReference>
<keyword evidence="3" id="KW-1185">Reference proteome</keyword>
<dbReference type="Pfam" id="PF08240">
    <property type="entry name" value="ADH_N"/>
    <property type="match status" value="1"/>
</dbReference>
<sequence length="368" mass="39621">MDYAWTFPGALFIPRNMPIPNEQKVLLLKTERGDFTIEPYGVDKPGPGEVLVRIESTALNPVDWKIKAWGYLHTVKEYPAIVGTDAAGVVVALGEGVTKFAVGDKIFHQGYFANRLATFKQYTIISAEIAAKIPDNITFDQAATIPLGIATGVTGLYAQAREGGGAELTPLWKPGGRGKYAGQPIVIFGGSSSVGQYTIQLARLSGFSPIITTVSPHNNDFVKTLGATHTIDRRLSSSEIIAEVKKITSEPIKIVYDAISLGSTQEIAYEITASGGTLVLTLPSEVPDEKLTPYKKIVFTLGSVQVPEHRALGIELYQNLTQLVASGEIKPNPVEILPDGLAGIPDGLERMKKDLISGKKLVAHPQET</sequence>
<dbReference type="Proteomes" id="UP001497453">
    <property type="component" value="Chromosome 9"/>
</dbReference>
<proteinExistence type="predicted"/>
<evidence type="ECO:0000313" key="3">
    <source>
        <dbReference type="Proteomes" id="UP001497453"/>
    </source>
</evidence>
<reference evidence="3" key="1">
    <citation type="submission" date="2024-04" db="EMBL/GenBank/DDBJ databases">
        <authorList>
            <person name="Shaw F."/>
            <person name="Minotto A."/>
        </authorList>
    </citation>
    <scope>NUCLEOTIDE SEQUENCE [LARGE SCALE GENOMIC DNA]</scope>
</reference>
<evidence type="ECO:0000313" key="2">
    <source>
        <dbReference type="EMBL" id="CAL1717201.1"/>
    </source>
</evidence>
<name>A0ABP1EB11_9APHY</name>
<dbReference type="SUPFAM" id="SSF51735">
    <property type="entry name" value="NAD(P)-binding Rossmann-fold domains"/>
    <property type="match status" value="1"/>
</dbReference>